<evidence type="ECO:0000256" key="2">
    <source>
        <dbReference type="ARBA" id="ARBA00022679"/>
    </source>
</evidence>
<proteinExistence type="predicted"/>
<dbReference type="Pfam" id="PF04072">
    <property type="entry name" value="LCM"/>
    <property type="match status" value="1"/>
</dbReference>
<name>A0AA47KN25_9GAMM</name>
<dbReference type="PANTHER" id="PTHR43619">
    <property type="entry name" value="S-ADENOSYL-L-METHIONINE-DEPENDENT METHYLTRANSFERASE YKTD-RELATED"/>
    <property type="match status" value="1"/>
</dbReference>
<gene>
    <name evidence="3" type="ORF">N8M53_00480</name>
</gene>
<reference evidence="3" key="1">
    <citation type="submission" date="2022-09" db="EMBL/GenBank/DDBJ databases">
        <authorList>
            <person name="Li Z.-J."/>
        </authorList>
    </citation>
    <scope>NUCLEOTIDE SEQUENCE</scope>
    <source>
        <strain evidence="3">TGB11</strain>
    </source>
</reference>
<dbReference type="SUPFAM" id="SSF53335">
    <property type="entry name" value="S-adenosyl-L-methionine-dependent methyltransferases"/>
    <property type="match status" value="1"/>
</dbReference>
<accession>A0AA47KN25</accession>
<dbReference type="GO" id="GO:0032259">
    <property type="term" value="P:methylation"/>
    <property type="evidence" value="ECO:0007669"/>
    <property type="project" value="UniProtKB-KW"/>
</dbReference>
<evidence type="ECO:0000256" key="1">
    <source>
        <dbReference type="ARBA" id="ARBA00022603"/>
    </source>
</evidence>
<dbReference type="InterPro" id="IPR016874">
    <property type="entry name" value="TcmP-like"/>
</dbReference>
<dbReference type="Proteomes" id="UP001164748">
    <property type="component" value="Chromosome"/>
</dbReference>
<organism evidence="3 4">
    <name type="scientific">Salinivibrio kushneri</name>
    <dbReference type="NCBI Taxonomy" id="1908198"/>
    <lineage>
        <taxon>Bacteria</taxon>
        <taxon>Pseudomonadati</taxon>
        <taxon>Pseudomonadota</taxon>
        <taxon>Gammaproteobacteria</taxon>
        <taxon>Vibrionales</taxon>
        <taxon>Vibrionaceae</taxon>
        <taxon>Salinivibrio</taxon>
    </lineage>
</organism>
<dbReference type="InterPro" id="IPR007213">
    <property type="entry name" value="Ppm1/Ppm2/Tcmp"/>
</dbReference>
<dbReference type="EC" id="2.1.1.-" evidence="3"/>
<protein>
    <submittedName>
        <fullName evidence="3">Class I SAM-dependent methyltransferase</fullName>
        <ecNumber evidence="3">2.1.1.-</ecNumber>
    </submittedName>
</protein>
<dbReference type="EMBL" id="CP114588">
    <property type="protein sequence ID" value="WBA09868.1"/>
    <property type="molecule type" value="Genomic_DNA"/>
</dbReference>
<dbReference type="PIRSF" id="PIRSF028177">
    <property type="entry name" value="Polyketide_synth_Omtfrase_TcmP"/>
    <property type="match status" value="1"/>
</dbReference>
<dbReference type="Gene3D" id="3.40.50.150">
    <property type="entry name" value="Vaccinia Virus protein VP39"/>
    <property type="match status" value="1"/>
</dbReference>
<dbReference type="InterPro" id="IPR029063">
    <property type="entry name" value="SAM-dependent_MTases_sf"/>
</dbReference>
<evidence type="ECO:0000313" key="4">
    <source>
        <dbReference type="Proteomes" id="UP001164748"/>
    </source>
</evidence>
<evidence type="ECO:0000313" key="3">
    <source>
        <dbReference type="EMBL" id="WBA09868.1"/>
    </source>
</evidence>
<keyword evidence="1 3" id="KW-0489">Methyltransferase</keyword>
<dbReference type="AlphaFoldDB" id="A0AA47KN25"/>
<keyword evidence="2 3" id="KW-0808">Transferase</keyword>
<dbReference type="GO" id="GO:0008168">
    <property type="term" value="F:methyltransferase activity"/>
    <property type="evidence" value="ECO:0007669"/>
    <property type="project" value="UniProtKB-KW"/>
</dbReference>
<dbReference type="PANTHER" id="PTHR43619:SF2">
    <property type="entry name" value="S-ADENOSYL-L-METHIONINE-DEPENDENT METHYLTRANSFERASES SUPERFAMILY PROTEIN"/>
    <property type="match status" value="1"/>
</dbReference>
<sequence>MWLRSRESLTDDGVIYDPMAAAACQGCVLQPECDWHNLDQTQLLYATLTSQCDGIVKQFLAQHPTAWIINVGGGLDTRFYRLDNGRCRWLEVDVDETLLWRERLFHTSERFRMVQGSVKQLDWLEQLAVPAGHPTMLICDQALLECTNQEISAFCHHISRYFPQLEACLVLAGDKCHTRMGQKLGCERYQHGFTDPRMAIINALPWACRVEEKSPLDKPCPRWRLWQRALAAMPRYRLRFTPVVLHIEI</sequence>